<reference evidence="6 7" key="1">
    <citation type="journal article" date="2024" name="Plant J.">
        <title>Genome sequences and population genomics reveal climatic adaptation and genomic divergence between two closely related sweetgum species.</title>
        <authorList>
            <person name="Xu W.Q."/>
            <person name="Ren C.Q."/>
            <person name="Zhang X.Y."/>
            <person name="Comes H.P."/>
            <person name="Liu X.H."/>
            <person name="Li Y.G."/>
            <person name="Kettle C.J."/>
            <person name="Jalonen R."/>
            <person name="Gaisberger H."/>
            <person name="Ma Y.Z."/>
            <person name="Qiu Y.X."/>
        </authorList>
    </citation>
    <scope>NUCLEOTIDE SEQUENCE [LARGE SCALE GENOMIC DNA]</scope>
    <source>
        <strain evidence="6">Hangzhou</strain>
    </source>
</reference>
<keyword evidence="7" id="KW-1185">Reference proteome</keyword>
<protein>
    <recommendedName>
        <fullName evidence="4">SKP1-like protein</fullName>
    </recommendedName>
</protein>
<dbReference type="PIRSF" id="PIRSF028729">
    <property type="entry name" value="E3_ubiquit_lig_SCF_Skp"/>
    <property type="match status" value="1"/>
</dbReference>
<dbReference type="Pfam" id="PF03931">
    <property type="entry name" value="Skp1_POZ"/>
    <property type="match status" value="1"/>
</dbReference>
<comment type="caution">
    <text evidence="6">The sequence shown here is derived from an EMBL/GenBank/DDBJ whole genome shotgun (WGS) entry which is preliminary data.</text>
</comment>
<evidence type="ECO:0000256" key="2">
    <source>
        <dbReference type="ARBA" id="ARBA00009993"/>
    </source>
</evidence>
<gene>
    <name evidence="6" type="ORF">L1049_025585</name>
</gene>
<evidence type="ECO:0000256" key="4">
    <source>
        <dbReference type="PIRNR" id="PIRNR028729"/>
    </source>
</evidence>
<dbReference type="Gene3D" id="3.30.710.10">
    <property type="entry name" value="Potassium Channel Kv1.1, Chain A"/>
    <property type="match status" value="1"/>
</dbReference>
<dbReference type="AlphaFoldDB" id="A0AAP0R4Q0"/>
<comment type="pathway">
    <text evidence="1 4">Protein modification; protein ubiquitination.</text>
</comment>
<dbReference type="GO" id="GO:0009867">
    <property type="term" value="P:jasmonic acid mediated signaling pathway"/>
    <property type="evidence" value="ECO:0007669"/>
    <property type="project" value="UniProtKB-ARBA"/>
</dbReference>
<dbReference type="Proteomes" id="UP001415857">
    <property type="component" value="Unassembled WGS sequence"/>
</dbReference>
<evidence type="ECO:0000313" key="7">
    <source>
        <dbReference type="Proteomes" id="UP001415857"/>
    </source>
</evidence>
<evidence type="ECO:0000259" key="5">
    <source>
        <dbReference type="Pfam" id="PF03931"/>
    </source>
</evidence>
<dbReference type="GO" id="GO:0006511">
    <property type="term" value="P:ubiquitin-dependent protein catabolic process"/>
    <property type="evidence" value="ECO:0007669"/>
    <property type="project" value="InterPro"/>
</dbReference>
<evidence type="ECO:0000313" key="6">
    <source>
        <dbReference type="EMBL" id="KAK9270012.1"/>
    </source>
</evidence>
<dbReference type="InterPro" id="IPR016897">
    <property type="entry name" value="SKP1"/>
</dbReference>
<feature type="domain" description="SKP1 component POZ" evidence="5">
    <location>
        <begin position="23"/>
        <end position="81"/>
    </location>
</feature>
<comment type="similarity">
    <text evidence="2 4">Belongs to the SKP1 family.</text>
</comment>
<organism evidence="6 7">
    <name type="scientific">Liquidambar formosana</name>
    <name type="common">Formosan gum</name>
    <dbReference type="NCBI Taxonomy" id="63359"/>
    <lineage>
        <taxon>Eukaryota</taxon>
        <taxon>Viridiplantae</taxon>
        <taxon>Streptophyta</taxon>
        <taxon>Embryophyta</taxon>
        <taxon>Tracheophyta</taxon>
        <taxon>Spermatophyta</taxon>
        <taxon>Magnoliopsida</taxon>
        <taxon>eudicotyledons</taxon>
        <taxon>Gunneridae</taxon>
        <taxon>Pentapetalae</taxon>
        <taxon>Saxifragales</taxon>
        <taxon>Altingiaceae</taxon>
        <taxon>Liquidambar</taxon>
    </lineage>
</organism>
<dbReference type="InterPro" id="IPR036296">
    <property type="entry name" value="SKP1-like_dim_sf"/>
</dbReference>
<accession>A0AAP0R4Q0</accession>
<dbReference type="GO" id="GO:0016567">
    <property type="term" value="P:protein ubiquitination"/>
    <property type="evidence" value="ECO:0007669"/>
    <property type="project" value="UniProtKB-UniRule"/>
</dbReference>
<name>A0AAP0R4Q0_LIQFO</name>
<dbReference type="CDD" id="cd18322">
    <property type="entry name" value="BTB_POZ_SKP1"/>
    <property type="match status" value="1"/>
</dbReference>
<dbReference type="SUPFAM" id="SSF54695">
    <property type="entry name" value="POZ domain"/>
    <property type="match status" value="1"/>
</dbReference>
<keyword evidence="3 4" id="KW-0833">Ubl conjugation pathway</keyword>
<sequence>MKPRKMLQTTKAKMIKLFRRRAMIKLESSDKREFKVDKRVMAESLAITNILTGPGSHSPIRVPQVNGDILSLVIKYCRRHAKASMSNDGADEDLKTWDAKFVEVDDAVLFDLILAAKYLNIKSLLNLTCQRVADMNTRKIPEVVPDDWLWTRPGKPKKLR</sequence>
<comment type="subunit">
    <text evidence="4">Part of a SCF (SKP1-cullin-F-box) protein ligase complex.</text>
</comment>
<dbReference type="PANTHER" id="PTHR11165">
    <property type="entry name" value="SKP1"/>
    <property type="match status" value="1"/>
</dbReference>
<evidence type="ECO:0000256" key="3">
    <source>
        <dbReference type="ARBA" id="ARBA00022786"/>
    </source>
</evidence>
<comment type="function">
    <text evidence="4">Involved in ubiquitination and subsequent proteasomal degradation of target proteins. Together with CUL1, RBX1 and a F-box protein, it forms a SCF E3 ubiquitin ligase complex. The functional specificity of this complex depends on the type of F-box protein. In the SCF complex, it serves as an adapter that links the F-box protein to CUL1.</text>
</comment>
<proteinExistence type="inferred from homology"/>
<dbReference type="SMART" id="SM00512">
    <property type="entry name" value="Skp1"/>
    <property type="match status" value="1"/>
</dbReference>
<dbReference type="InterPro" id="IPR001232">
    <property type="entry name" value="SKP1-like"/>
</dbReference>
<dbReference type="InterPro" id="IPR016073">
    <property type="entry name" value="Skp1_comp_POZ"/>
</dbReference>
<evidence type="ECO:0000256" key="1">
    <source>
        <dbReference type="ARBA" id="ARBA00004906"/>
    </source>
</evidence>
<dbReference type="EMBL" id="JBBPBK010000014">
    <property type="protein sequence ID" value="KAK9270012.1"/>
    <property type="molecule type" value="Genomic_DNA"/>
</dbReference>
<dbReference type="SUPFAM" id="SSF81382">
    <property type="entry name" value="Skp1 dimerisation domain-like"/>
    <property type="match status" value="1"/>
</dbReference>
<dbReference type="InterPro" id="IPR011333">
    <property type="entry name" value="SKP1/BTB/POZ_sf"/>
</dbReference>